<organism evidence="1 2">
    <name type="scientific">Rosa chinensis</name>
    <name type="common">China rose</name>
    <dbReference type="NCBI Taxonomy" id="74649"/>
    <lineage>
        <taxon>Eukaryota</taxon>
        <taxon>Viridiplantae</taxon>
        <taxon>Streptophyta</taxon>
        <taxon>Embryophyta</taxon>
        <taxon>Tracheophyta</taxon>
        <taxon>Spermatophyta</taxon>
        <taxon>Magnoliopsida</taxon>
        <taxon>eudicotyledons</taxon>
        <taxon>Gunneridae</taxon>
        <taxon>Pentapetalae</taxon>
        <taxon>rosids</taxon>
        <taxon>fabids</taxon>
        <taxon>Rosales</taxon>
        <taxon>Rosaceae</taxon>
        <taxon>Rosoideae</taxon>
        <taxon>Rosoideae incertae sedis</taxon>
        <taxon>Rosa</taxon>
    </lineage>
</organism>
<sequence length="402" mass="45497">MYSEDYPEAVGSSTPAVEFLSESVLWEEQANWDDQDKNLYLCVGDYYGRRGKVLYVVYRINLKALLFSEDLEFETVFEVPDNDNIGNCAGFGMGLSMIFLGGGFKAKYSKEFVVPEPCTGILAYQIREIFEGGHLAHFLDGKVRPLIWEVEGNLFALARNPPPRVDTGIPASEWRNCFEMYDRAQGRWIGLPDPPSYAEYPVAAVDESGGGGIDEEEEFVGCDNSALRRHCYYSSFSYAILGSQLFVSNPNYHEYSYKCNLPSKGENWPVEWKVSSFQFQGVTLGVQTAQGFVVFSYDVNCRPPEYVLKLEDNPYLNIKLDEVQDSQFVHLGGQKVCFLYSRMRDSKLLVTAITFGFQLEQRNSGFKVKAKFYPTRNWEFQNKAGSKAKVWGTEQMVGAVVG</sequence>
<accession>A0A2P6QDF3</accession>
<comment type="caution">
    <text evidence="1">The sequence shown here is derived from an EMBL/GenBank/DDBJ whole genome shotgun (WGS) entry which is preliminary data.</text>
</comment>
<dbReference type="Proteomes" id="UP000238479">
    <property type="component" value="Chromosome 5"/>
</dbReference>
<keyword evidence="2" id="KW-1185">Reference proteome</keyword>
<proteinExistence type="predicted"/>
<dbReference type="EMBL" id="PDCK01000043">
    <property type="protein sequence ID" value="PRQ32206.1"/>
    <property type="molecule type" value="Genomic_DNA"/>
</dbReference>
<protein>
    <submittedName>
        <fullName evidence="1">Uncharacterized protein</fullName>
    </submittedName>
</protein>
<name>A0A2P6QDF3_ROSCH</name>
<dbReference type="AlphaFoldDB" id="A0A2P6QDF3"/>
<evidence type="ECO:0000313" key="1">
    <source>
        <dbReference type="EMBL" id="PRQ32206.1"/>
    </source>
</evidence>
<evidence type="ECO:0000313" key="2">
    <source>
        <dbReference type="Proteomes" id="UP000238479"/>
    </source>
</evidence>
<reference evidence="1 2" key="1">
    <citation type="journal article" date="2018" name="Nat. Genet.">
        <title>The Rosa genome provides new insights in the design of modern roses.</title>
        <authorList>
            <person name="Bendahmane M."/>
        </authorList>
    </citation>
    <scope>NUCLEOTIDE SEQUENCE [LARGE SCALE GENOMIC DNA]</scope>
    <source>
        <strain evidence="2">cv. Old Blush</strain>
    </source>
</reference>
<gene>
    <name evidence="1" type="ORF">RchiOBHm_Chr5g0043831</name>
</gene>
<dbReference type="Gramene" id="PRQ32206">
    <property type="protein sequence ID" value="PRQ32206"/>
    <property type="gene ID" value="RchiOBHm_Chr5g0043831"/>
</dbReference>